<feature type="transmembrane region" description="Helical" evidence="8">
    <location>
        <begin position="189"/>
        <end position="212"/>
    </location>
</feature>
<feature type="transmembrane region" description="Helical" evidence="8">
    <location>
        <begin position="1316"/>
        <end position="1338"/>
    </location>
</feature>
<accession>A0A1V9Y9R3</accession>
<dbReference type="InterPro" id="IPR001594">
    <property type="entry name" value="Palmitoyltrfase_DHHC"/>
</dbReference>
<dbReference type="GO" id="GO:0016409">
    <property type="term" value="F:palmitoyltransferase activity"/>
    <property type="evidence" value="ECO:0007669"/>
    <property type="project" value="InterPro"/>
</dbReference>
<feature type="transmembrane region" description="Helical" evidence="8">
    <location>
        <begin position="311"/>
        <end position="330"/>
    </location>
</feature>
<feature type="transmembrane region" description="Helical" evidence="8">
    <location>
        <begin position="350"/>
        <end position="371"/>
    </location>
</feature>
<feature type="compositionally biased region" description="Pro residues" evidence="7">
    <location>
        <begin position="765"/>
        <end position="774"/>
    </location>
</feature>
<feature type="transmembrane region" description="Helical" evidence="8">
    <location>
        <begin position="127"/>
        <end position="148"/>
    </location>
</feature>
<proteinExistence type="inferred from homology"/>
<dbReference type="Gene3D" id="1.20.1250.20">
    <property type="entry name" value="MFS general substrate transporter like domains"/>
    <property type="match status" value="3"/>
</dbReference>
<feature type="transmembrane region" description="Helical" evidence="8">
    <location>
        <begin position="488"/>
        <end position="506"/>
    </location>
</feature>
<evidence type="ECO:0000313" key="11">
    <source>
        <dbReference type="Proteomes" id="UP000243579"/>
    </source>
</evidence>
<feature type="transmembrane region" description="Helical" evidence="8">
    <location>
        <begin position="526"/>
        <end position="544"/>
    </location>
</feature>
<dbReference type="OrthoDB" id="124048at2759"/>
<dbReference type="PANTHER" id="PTHR31585">
    <property type="entry name" value="FOLATE-BIOPTERIN TRANSPORTER 1, CHLOROPLASTIC"/>
    <property type="match status" value="1"/>
</dbReference>
<evidence type="ECO:0000256" key="2">
    <source>
        <dbReference type="ARBA" id="ARBA00007015"/>
    </source>
</evidence>
<keyword evidence="4 8" id="KW-0812">Transmembrane</keyword>
<evidence type="ECO:0000313" key="10">
    <source>
        <dbReference type="EMBL" id="OQR82470.1"/>
    </source>
</evidence>
<feature type="transmembrane region" description="Helical" evidence="8">
    <location>
        <begin position="1209"/>
        <end position="1233"/>
    </location>
</feature>
<name>A0A1V9Y9R3_ACHHY</name>
<dbReference type="STRING" id="1202772.A0A1V9Y9R3"/>
<feature type="transmembrane region" description="Helical" evidence="8">
    <location>
        <begin position="266"/>
        <end position="287"/>
    </location>
</feature>
<comment type="similarity">
    <text evidence="2">Belongs to the major facilitator superfamily. Folate-biopterin transporter (TC 2.A.71) family.</text>
</comment>
<dbReference type="GO" id="GO:0016020">
    <property type="term" value="C:membrane"/>
    <property type="evidence" value="ECO:0007669"/>
    <property type="project" value="UniProtKB-SubCell"/>
</dbReference>
<keyword evidence="5 8" id="KW-1133">Transmembrane helix</keyword>
<feature type="transmembrane region" description="Helical" evidence="8">
    <location>
        <begin position="976"/>
        <end position="995"/>
    </location>
</feature>
<feature type="transmembrane region" description="Helical" evidence="8">
    <location>
        <begin position="233"/>
        <end position="251"/>
    </location>
</feature>
<dbReference type="Pfam" id="PF03092">
    <property type="entry name" value="BT1"/>
    <property type="match status" value="2"/>
</dbReference>
<keyword evidence="6 8" id="KW-0472">Membrane</keyword>
<sequence>MATTTKDLGQMDLVERVSYIASATNDKHGDYVENKSPGELEDGAIVAGGALPLFSREAFALFSQYFAIGIIYGMLPGMTYSTFQNYLHMEGYQVSAYGVLVVLGWSFKVFFGMLSDCVPIMGYRRKPWMLLGWTIATVCLAIMAFSPFPAPYCDARKITCPKKLPPYANMSETMRAAVNLDAPDAGGKFITLSVIVGFGYVMADCAADAMVVQYAQREPLAIRGRTQTAIYTLRYIGSTVAQVCIAFALNGKEYGGSFDYSVSPNVIYGILLAPCVLIVLSTFFLLVEVKTDATPFSVYVSNFWSLLQKRVMWQICAFKFINQVFAAISATPSSPMASVWANVEPLNDALSGVLAYLIMSLVMAAVGKWGLHWNWRWVIAIGTIAIIIIDGAVNFITIWDVYRNQWFYTGVPLADNIPVGIRFIVATYCAVEIADVGNEGATYGLVTTISNLASPFASVLYKYIDSYFDVSLDQMAVDDDHVRWEVTYTYFISYACKIAALGWLFMLPPQKEAMQELKKRGGSSKLAGGALVVVFFMALIFSVTTNFMSVYPSTKCYRIAGGKGTVNGSCPLPKNRALLESALWVLLPYAGLTLVFFVCWFLCESRNPSDASAPRKWCVPVPSKPVRYCSACAKNSPGLDHHCTWLNTCIGESNYEPFYILILTGTTKALYQAIFGIVVATYWLDDVLKWHPSASRDGLLAALWIHNLICIVLGLAYGALTGFHTYLLFLRMGTYDFILKYGTQNGCIRLLRCQCLSPKKHTVPPKTPKSPPTPAKKGPKVSAPPFQEPSVPTKVLEARPRPSTKVSVLQVGDDVPHSRVGRAGSIKSHDHLSVHDVQIAPTPATVADDDVPRRSLELFAHRSVVSSSPFSEPEELSGSQIHLTPLEDGALRPGGAPSYTSPAILGLLAQYVGIGLLYGALPNLLYPYFTGYFHLRGHQYNSAKTLVNLGWSLKVFVGVLSDCVPLFGYRRKSYMVLGWSATLACMVALAVMDMGPPFDVGASDAANQDVIERGGIVAILFGIATIAYVIADVPADALVVQVAQREPMATRGRMQSLIYMIRTIAAAVAAAVVGFGLNSRHFAGSYDWDMGVHTIFVLLAVCPCALMLPITVYLVDDDAPDERDSIRAYFAQCWTLVQKRVTWQTMLFNFLFNFLNAGIAPTAAPYVMLRWAGVENVNNQLVTIVGNLLFAAALAIMGKYGTMWNWHVVLVATTLGANAIDAAVQFCTIFNVLRHQWFYLGVPLAENLPYAMQFIVSSFLIVELADIGNEGVLYGLMTTVSNLPASFGPVVANAIFSHFDVDEDAIAADSPYVRYQVAWTYAIYYGTTLLACLSVALLPNQKPALHRLQMRDRSPYPWVGGGVLLFCAAALVYSIVASLLSMFDTTSCLVIAGGKGCGGARPFK</sequence>
<feature type="domain" description="Palmitoyltransferase DHHC" evidence="9">
    <location>
        <begin position="626"/>
        <end position="738"/>
    </location>
</feature>
<dbReference type="InterPro" id="IPR036259">
    <property type="entry name" value="MFS_trans_sf"/>
</dbReference>
<feature type="transmembrane region" description="Helical" evidence="8">
    <location>
        <begin position="1095"/>
        <end position="1115"/>
    </location>
</feature>
<protein>
    <submittedName>
        <fullName evidence="10">Folate-Biopterin Transporter (FBT) Family</fullName>
    </submittedName>
</protein>
<dbReference type="PANTHER" id="PTHR31585:SF5">
    <property type="entry name" value="RNA-BINDING S4 DOMAIN-CONTAINING PROTEIN"/>
    <property type="match status" value="1"/>
</dbReference>
<dbReference type="InterPro" id="IPR039309">
    <property type="entry name" value="BT1"/>
</dbReference>
<keyword evidence="3" id="KW-0813">Transport</keyword>
<feature type="transmembrane region" description="Helical" evidence="8">
    <location>
        <begin position="1358"/>
        <end position="1380"/>
    </location>
</feature>
<dbReference type="PROSITE" id="PS50216">
    <property type="entry name" value="DHHC"/>
    <property type="match status" value="1"/>
</dbReference>
<feature type="region of interest" description="Disordered" evidence="7">
    <location>
        <begin position="760"/>
        <end position="790"/>
    </location>
</feature>
<feature type="transmembrane region" description="Helical" evidence="8">
    <location>
        <begin position="658"/>
        <end position="684"/>
    </location>
</feature>
<feature type="transmembrane region" description="Helical" evidence="8">
    <location>
        <begin position="704"/>
        <end position="730"/>
    </location>
</feature>
<feature type="transmembrane region" description="Helical" evidence="8">
    <location>
        <begin position="908"/>
        <end position="929"/>
    </location>
</feature>
<comment type="caution">
    <text evidence="10">The sequence shown here is derived from an EMBL/GenBank/DDBJ whole genome shotgun (WGS) entry which is preliminary data.</text>
</comment>
<evidence type="ECO:0000256" key="4">
    <source>
        <dbReference type="ARBA" id="ARBA00022692"/>
    </source>
</evidence>
<feature type="transmembrane region" description="Helical" evidence="8">
    <location>
        <begin position="582"/>
        <end position="603"/>
    </location>
</feature>
<evidence type="ECO:0000259" key="9">
    <source>
        <dbReference type="Pfam" id="PF01529"/>
    </source>
</evidence>
<dbReference type="SUPFAM" id="SSF103473">
    <property type="entry name" value="MFS general substrate transporter"/>
    <property type="match status" value="2"/>
</dbReference>
<feature type="transmembrane region" description="Helical" evidence="8">
    <location>
        <begin position="1015"/>
        <end position="1035"/>
    </location>
</feature>
<evidence type="ECO:0000256" key="6">
    <source>
        <dbReference type="ARBA" id="ARBA00023136"/>
    </source>
</evidence>
<feature type="transmembrane region" description="Helical" evidence="8">
    <location>
        <begin position="58"/>
        <end position="75"/>
    </location>
</feature>
<feature type="transmembrane region" description="Helical" evidence="8">
    <location>
        <begin position="1180"/>
        <end position="1197"/>
    </location>
</feature>
<gene>
    <name evidence="10" type="ORF">ACHHYP_15946</name>
</gene>
<reference evidence="10 11" key="1">
    <citation type="journal article" date="2014" name="Genome Biol. Evol.">
        <title>The secreted proteins of Achlya hypogyna and Thraustotheca clavata identify the ancestral oomycete secretome and reveal gene acquisitions by horizontal gene transfer.</title>
        <authorList>
            <person name="Misner I."/>
            <person name="Blouin N."/>
            <person name="Leonard G."/>
            <person name="Richards T.A."/>
            <person name="Lane C.E."/>
        </authorList>
    </citation>
    <scope>NUCLEOTIDE SEQUENCE [LARGE SCALE GENOMIC DNA]</scope>
    <source>
        <strain evidence="10 11">ATCC 48635</strain>
    </source>
</reference>
<dbReference type="Pfam" id="PF01529">
    <property type="entry name" value="DHHC"/>
    <property type="match status" value="1"/>
</dbReference>
<dbReference type="EMBL" id="JNBR01002443">
    <property type="protein sequence ID" value="OQR82470.1"/>
    <property type="molecule type" value="Genomic_DNA"/>
</dbReference>
<feature type="transmembrane region" description="Helical" evidence="8">
    <location>
        <begin position="1248"/>
        <end position="1265"/>
    </location>
</feature>
<dbReference type="Proteomes" id="UP000243579">
    <property type="component" value="Unassembled WGS sequence"/>
</dbReference>
<feature type="transmembrane region" description="Helical" evidence="8">
    <location>
        <begin position="95"/>
        <end position="115"/>
    </location>
</feature>
<evidence type="ECO:0000256" key="1">
    <source>
        <dbReference type="ARBA" id="ARBA00004141"/>
    </source>
</evidence>
<evidence type="ECO:0000256" key="7">
    <source>
        <dbReference type="SAM" id="MobiDB-lite"/>
    </source>
</evidence>
<feature type="transmembrane region" description="Helical" evidence="8">
    <location>
        <begin position="1272"/>
        <end position="1296"/>
    </location>
</feature>
<evidence type="ECO:0000256" key="8">
    <source>
        <dbReference type="SAM" id="Phobius"/>
    </source>
</evidence>
<organism evidence="10 11">
    <name type="scientific">Achlya hypogyna</name>
    <name type="common">Oomycete</name>
    <name type="synonym">Protoachlya hypogyna</name>
    <dbReference type="NCBI Taxonomy" id="1202772"/>
    <lineage>
        <taxon>Eukaryota</taxon>
        <taxon>Sar</taxon>
        <taxon>Stramenopiles</taxon>
        <taxon>Oomycota</taxon>
        <taxon>Saprolegniomycetes</taxon>
        <taxon>Saprolegniales</taxon>
        <taxon>Achlyaceae</taxon>
        <taxon>Achlya</taxon>
    </lineage>
</organism>
<comment type="subcellular location">
    <subcellularLocation>
        <location evidence="1">Membrane</location>
        <topology evidence="1">Multi-pass membrane protein</topology>
    </subcellularLocation>
</comment>
<feature type="transmembrane region" description="Helical" evidence="8">
    <location>
        <begin position="378"/>
        <end position="399"/>
    </location>
</feature>
<feature type="transmembrane region" description="Helical" evidence="8">
    <location>
        <begin position="1147"/>
        <end position="1168"/>
    </location>
</feature>
<feature type="transmembrane region" description="Helical" evidence="8">
    <location>
        <begin position="949"/>
        <end position="969"/>
    </location>
</feature>
<keyword evidence="11" id="KW-1185">Reference proteome</keyword>
<evidence type="ECO:0000256" key="5">
    <source>
        <dbReference type="ARBA" id="ARBA00022989"/>
    </source>
</evidence>
<evidence type="ECO:0000256" key="3">
    <source>
        <dbReference type="ARBA" id="ARBA00022448"/>
    </source>
</evidence>
<feature type="transmembrane region" description="Helical" evidence="8">
    <location>
        <begin position="1056"/>
        <end position="1075"/>
    </location>
</feature>